<gene>
    <name evidence="20" type="ORF">DMAD_10522</name>
</gene>
<evidence type="ECO:0000256" key="14">
    <source>
        <dbReference type="ARBA" id="ARBA00023161"/>
    </source>
</evidence>
<feature type="compositionally biased region" description="Gly residues" evidence="18">
    <location>
        <begin position="312"/>
        <end position="325"/>
    </location>
</feature>
<dbReference type="GO" id="GO:0008380">
    <property type="term" value="P:RNA splicing"/>
    <property type="evidence" value="ECO:0007669"/>
    <property type="project" value="UniProtKB-KW"/>
</dbReference>
<feature type="domain" description="Btz" evidence="19">
    <location>
        <begin position="89"/>
        <end position="236"/>
    </location>
</feature>
<dbReference type="GO" id="GO:0030425">
    <property type="term" value="C:dendrite"/>
    <property type="evidence" value="ECO:0007669"/>
    <property type="project" value="UniProtKB-SubCell"/>
</dbReference>
<keyword evidence="17" id="KW-0966">Cell projection</keyword>
<evidence type="ECO:0000256" key="16">
    <source>
        <dbReference type="ARBA" id="ARBA00023242"/>
    </source>
</evidence>
<evidence type="ECO:0000256" key="9">
    <source>
        <dbReference type="ARBA" id="ARBA00022664"/>
    </source>
</evidence>
<reference evidence="20 21" key="1">
    <citation type="submission" date="2024-02" db="EMBL/GenBank/DDBJ databases">
        <title>A chromosome-level genome assembly of Drosophila madeirensis, a fruit fly species endemic to Madeira island.</title>
        <authorList>
            <person name="Tomihara K."/>
            <person name="Llopart A."/>
            <person name="Yamamoto D."/>
        </authorList>
    </citation>
    <scope>NUCLEOTIDE SEQUENCE [LARGE SCALE GENOMIC DNA]</scope>
    <source>
        <strain evidence="20 21">RF1</strain>
    </source>
</reference>
<keyword evidence="14" id="KW-0866">Nonsense-mediated mRNA decay</keyword>
<dbReference type="PANTHER" id="PTHR13434">
    <property type="entry name" value="PROTEIN CASC3"/>
    <property type="match status" value="1"/>
</dbReference>
<keyword evidence="10" id="KW-0747">Spliceosome</keyword>
<dbReference type="AlphaFoldDB" id="A0AAU9F9W2"/>
<dbReference type="Proteomes" id="UP001500889">
    <property type="component" value="Chromosome O"/>
</dbReference>
<feature type="compositionally biased region" description="Basic and acidic residues" evidence="18">
    <location>
        <begin position="107"/>
        <end position="126"/>
    </location>
</feature>
<evidence type="ECO:0000256" key="2">
    <source>
        <dbReference type="ARBA" id="ARBA00004279"/>
    </source>
</evidence>
<keyword evidence="13" id="KW-0694">RNA-binding</keyword>
<dbReference type="InterPro" id="IPR018545">
    <property type="entry name" value="Btz_dom"/>
</dbReference>
<evidence type="ECO:0000256" key="3">
    <source>
        <dbReference type="ARBA" id="ARBA00004324"/>
    </source>
</evidence>
<feature type="compositionally biased region" description="Basic and acidic residues" evidence="18">
    <location>
        <begin position="294"/>
        <end position="309"/>
    </location>
</feature>
<feature type="compositionally biased region" description="Polar residues" evidence="18">
    <location>
        <begin position="465"/>
        <end position="483"/>
    </location>
</feature>
<comment type="similarity">
    <text evidence="5">Belongs to the CASC3 family.</text>
</comment>
<evidence type="ECO:0000256" key="18">
    <source>
        <dbReference type="SAM" id="MobiDB-lite"/>
    </source>
</evidence>
<keyword evidence="9" id="KW-0507">mRNA processing</keyword>
<evidence type="ECO:0000256" key="5">
    <source>
        <dbReference type="ARBA" id="ARBA00009548"/>
    </source>
</evidence>
<feature type="compositionally biased region" description="Basic and acidic residues" evidence="18">
    <location>
        <begin position="334"/>
        <end position="354"/>
    </location>
</feature>
<feature type="compositionally biased region" description="Basic and acidic residues" evidence="18">
    <location>
        <begin position="136"/>
        <end position="146"/>
    </location>
</feature>
<sequence>MAEVEKMTAAPPTDIPVSSPNASEAGGGSSSTAELGTSPNQEPSSNSHPHDSEYDTASDLEGGEDYDDDDDDESGSEEESETDEDDVGSETTEDDRQSGTVSGNDNCQDRSVADSEAQKKVDEDRSNPQYIPKRGTFYEHDDRTAETEGGLVPETENSSQSVPESNGDVNGVSASGATPSGQPPAISQASKTMRQWQPASGGDRWSHDKFELHEQAPKSRTELLQSYGYDIRNEDAPPRARRRRRYTRGPSKYSRNWEDEQAYLKASNKERKPPRPQDFPALNERKPRRPRTSSFREEKENRRSERGADKPQGGGGGGGGAGGASGSNPAPRAQEVERERERDRDREREREPKNRNYGRVNGGPGRQNPMEFKPKSNRGPPPDRRERGDRERGDRGERERDREQEHVEQRNERSHQKPSTPRSNGQGKQSGDGPATQQSQQQPPPQQQRQSPQQVQQPPLASPQTQLSTTNLSQRLQQVQQRNDPSHVGSVQMHSLANQNQQQQLQLTQQAQPAAPEPRTAPKRYSSLRRSQQEASQHLAEQQQQQQLQQQLHLQQQQQQQQQQQPSQIMIQDPHVLMQFAYQQQEIQAQLQTLQLGPAPTAVPAPPKQHAPPAAAYPQAQAAPYYVTGAEPVPVQVPVSVSVPPASPYVNPASAAYLPTTPSAVAFAQAQTSVVTQPQPQAPAQAPTPAAAAQGPPSMNFHQNYNTVGGTTYFVPPAQTTSRPSALPQRRPTNAIPILPPSEKHKARSGGLAGPNANQLTKEEGGHADNIDHIIDNMFVQRPAFQPPATGEAAAAGAKEDVANSNPILPALAAAEQNLQPVPAVGQE</sequence>
<dbReference type="GO" id="GO:0048471">
    <property type="term" value="C:perinuclear region of cytoplasm"/>
    <property type="evidence" value="ECO:0007669"/>
    <property type="project" value="UniProtKB-SubCell"/>
</dbReference>
<name>A0AAU9F9W2_DROMD</name>
<evidence type="ECO:0000313" key="21">
    <source>
        <dbReference type="Proteomes" id="UP001500889"/>
    </source>
</evidence>
<dbReference type="GO" id="GO:0035145">
    <property type="term" value="C:exon-exon junction complex"/>
    <property type="evidence" value="ECO:0007669"/>
    <property type="project" value="InterPro"/>
</dbReference>
<evidence type="ECO:0000259" key="19">
    <source>
        <dbReference type="SMART" id="SM01044"/>
    </source>
</evidence>
<evidence type="ECO:0000256" key="1">
    <source>
        <dbReference type="ARBA" id="ARBA00004210"/>
    </source>
</evidence>
<dbReference type="GO" id="GO:0016607">
    <property type="term" value="C:nuclear speck"/>
    <property type="evidence" value="ECO:0007669"/>
    <property type="project" value="UniProtKB-SubCell"/>
</dbReference>
<dbReference type="GO" id="GO:0006417">
    <property type="term" value="P:regulation of translation"/>
    <property type="evidence" value="ECO:0007669"/>
    <property type="project" value="UniProtKB-KW"/>
</dbReference>
<evidence type="ECO:0000256" key="13">
    <source>
        <dbReference type="ARBA" id="ARBA00022884"/>
    </source>
</evidence>
<evidence type="ECO:0000256" key="4">
    <source>
        <dbReference type="ARBA" id="ARBA00004556"/>
    </source>
</evidence>
<evidence type="ECO:0000256" key="10">
    <source>
        <dbReference type="ARBA" id="ARBA00022728"/>
    </source>
</evidence>
<dbReference type="GO" id="GO:0051028">
    <property type="term" value="P:mRNA transport"/>
    <property type="evidence" value="ECO:0007669"/>
    <property type="project" value="UniProtKB-KW"/>
</dbReference>
<dbReference type="EMBL" id="AP029263">
    <property type="protein sequence ID" value="BFF92464.1"/>
    <property type="molecule type" value="Genomic_DNA"/>
</dbReference>
<dbReference type="Pfam" id="PF09405">
    <property type="entry name" value="Btz"/>
    <property type="match status" value="1"/>
</dbReference>
<dbReference type="GO" id="GO:0005681">
    <property type="term" value="C:spliceosomal complex"/>
    <property type="evidence" value="ECO:0007669"/>
    <property type="project" value="UniProtKB-KW"/>
</dbReference>
<keyword evidence="16" id="KW-0539">Nucleus</keyword>
<evidence type="ECO:0000256" key="11">
    <source>
        <dbReference type="ARBA" id="ARBA00022816"/>
    </source>
</evidence>
<organism evidence="20 21">
    <name type="scientific">Drosophila madeirensis</name>
    <name type="common">Fruit fly</name>
    <dbReference type="NCBI Taxonomy" id="30013"/>
    <lineage>
        <taxon>Eukaryota</taxon>
        <taxon>Metazoa</taxon>
        <taxon>Ecdysozoa</taxon>
        <taxon>Arthropoda</taxon>
        <taxon>Hexapoda</taxon>
        <taxon>Insecta</taxon>
        <taxon>Pterygota</taxon>
        <taxon>Neoptera</taxon>
        <taxon>Endopterygota</taxon>
        <taxon>Diptera</taxon>
        <taxon>Brachycera</taxon>
        <taxon>Muscomorpha</taxon>
        <taxon>Ephydroidea</taxon>
        <taxon>Drosophilidae</taxon>
        <taxon>Drosophila</taxon>
        <taxon>Sophophora</taxon>
    </lineage>
</organism>
<evidence type="ECO:0000256" key="8">
    <source>
        <dbReference type="ARBA" id="ARBA00022490"/>
    </source>
</evidence>
<feature type="compositionally biased region" description="Low complexity" evidence="18">
    <location>
        <begin position="533"/>
        <end position="544"/>
    </location>
</feature>
<keyword evidence="15" id="KW-0508">mRNA splicing</keyword>
<feature type="compositionally biased region" description="Basic and acidic residues" evidence="18">
    <location>
        <begin position="381"/>
        <end position="415"/>
    </location>
</feature>
<feature type="region of interest" description="Disordered" evidence="18">
    <location>
        <begin position="676"/>
        <end position="701"/>
    </location>
</feature>
<evidence type="ECO:0000256" key="15">
    <source>
        <dbReference type="ARBA" id="ARBA00023187"/>
    </source>
</evidence>
<feature type="compositionally biased region" description="Polar residues" evidence="18">
    <location>
        <begin position="155"/>
        <end position="198"/>
    </location>
</feature>
<evidence type="ECO:0000256" key="12">
    <source>
        <dbReference type="ARBA" id="ARBA00022845"/>
    </source>
</evidence>
<feature type="compositionally biased region" description="Low complexity" evidence="18">
    <location>
        <begin position="18"/>
        <end position="38"/>
    </location>
</feature>
<feature type="compositionally biased region" description="Basic and acidic residues" evidence="18">
    <location>
        <begin position="204"/>
        <end position="221"/>
    </location>
</feature>
<dbReference type="SMART" id="SM01044">
    <property type="entry name" value="Btz"/>
    <property type="match status" value="1"/>
</dbReference>
<feature type="region of interest" description="Disordered" evidence="18">
    <location>
        <begin position="1"/>
        <end position="544"/>
    </location>
</feature>
<feature type="compositionally biased region" description="Low complexity" evidence="18">
    <location>
        <begin position="676"/>
        <end position="698"/>
    </location>
</feature>
<protein>
    <recommendedName>
        <fullName evidence="6">Protein CASC3</fullName>
    </recommendedName>
</protein>
<dbReference type="InterPro" id="IPR028544">
    <property type="entry name" value="CASC3"/>
</dbReference>
<feature type="compositionally biased region" description="Low complexity" evidence="18">
    <location>
        <begin position="437"/>
        <end position="464"/>
    </location>
</feature>
<evidence type="ECO:0000256" key="17">
    <source>
        <dbReference type="ARBA" id="ARBA00023273"/>
    </source>
</evidence>
<accession>A0AAU9F9W2</accession>
<feature type="compositionally biased region" description="Acidic residues" evidence="18">
    <location>
        <begin position="54"/>
        <end position="93"/>
    </location>
</feature>
<feature type="compositionally biased region" description="Low complexity" evidence="18">
    <location>
        <begin position="497"/>
        <end position="514"/>
    </location>
</feature>
<proteinExistence type="inferred from homology"/>
<dbReference type="PANTHER" id="PTHR13434:SF0">
    <property type="entry name" value="PROTEIN CASC3"/>
    <property type="match status" value="1"/>
</dbReference>
<dbReference type="GO" id="GO:0006397">
    <property type="term" value="P:mRNA processing"/>
    <property type="evidence" value="ECO:0007669"/>
    <property type="project" value="UniProtKB-KW"/>
</dbReference>
<keyword evidence="8" id="KW-0963">Cytoplasm</keyword>
<comment type="subcellular location">
    <subcellularLocation>
        <location evidence="2">Cell projection</location>
        <location evidence="2">Dendrite</location>
    </subcellularLocation>
    <subcellularLocation>
        <location evidence="1">Cytoplasm</location>
        <location evidence="1">Stress granule</location>
    </subcellularLocation>
    <subcellularLocation>
        <location evidence="4">Cytoplasm</location>
        <location evidence="4">Perinuclear region</location>
    </subcellularLocation>
    <subcellularLocation>
        <location evidence="3">Nucleus speckle</location>
    </subcellularLocation>
</comment>
<feature type="region of interest" description="Disordered" evidence="18">
    <location>
        <begin position="720"/>
        <end position="753"/>
    </location>
</feature>
<evidence type="ECO:0000313" key="20">
    <source>
        <dbReference type="EMBL" id="BFF92464.1"/>
    </source>
</evidence>
<feature type="compositionally biased region" description="Polar residues" evidence="18">
    <location>
        <begin position="417"/>
        <end position="429"/>
    </location>
</feature>
<evidence type="ECO:0000256" key="6">
    <source>
        <dbReference type="ARBA" id="ARBA00019964"/>
    </source>
</evidence>
<keyword evidence="7" id="KW-0813">Transport</keyword>
<keyword evidence="11" id="KW-0509">mRNA transport</keyword>
<keyword evidence="21" id="KW-1185">Reference proteome</keyword>
<dbReference type="GO" id="GO:0010494">
    <property type="term" value="C:cytoplasmic stress granule"/>
    <property type="evidence" value="ECO:0007669"/>
    <property type="project" value="UniProtKB-SubCell"/>
</dbReference>
<evidence type="ECO:0000256" key="7">
    <source>
        <dbReference type="ARBA" id="ARBA00022448"/>
    </source>
</evidence>
<dbReference type="GO" id="GO:0000184">
    <property type="term" value="P:nuclear-transcribed mRNA catabolic process, nonsense-mediated decay"/>
    <property type="evidence" value="ECO:0007669"/>
    <property type="project" value="UniProtKB-KW"/>
</dbReference>
<dbReference type="GO" id="GO:0003729">
    <property type="term" value="F:mRNA binding"/>
    <property type="evidence" value="ECO:0007669"/>
    <property type="project" value="InterPro"/>
</dbReference>
<keyword evidence="12" id="KW-0810">Translation regulation</keyword>